<dbReference type="InterPro" id="IPR018768">
    <property type="entry name" value="DUF2344"/>
</dbReference>
<dbReference type="EMBL" id="SMAL01000004">
    <property type="protein sequence ID" value="TCT14922.1"/>
    <property type="molecule type" value="Genomic_DNA"/>
</dbReference>
<sequence>MKIRMKFTKTGVMKFVGHLDLLRVFQKTFRRASVPMAYSQGFNPHQLISIGAPLPIGVTSEGEYIDIVIKEKLEKEKAIHMINEVVPSGLRITDWLELEDDAKTSMAIIEAGTYSIQPNMWELSVEDTKKAIEAFMSQEEILIMKESKKKRREVNIKEGILMLNFTDDKEFKMFLATGSKLNTKPDLVLEAFSKFINKEFKPFEYRIHRNELYAFAEGSFKPLDQL</sequence>
<dbReference type="OrthoDB" id="9780488at2"/>
<feature type="domain" description="DUF2344" evidence="1">
    <location>
        <begin position="2"/>
        <end position="185"/>
    </location>
</feature>
<keyword evidence="3" id="KW-1185">Reference proteome</keyword>
<gene>
    <name evidence="2" type="ORF">EDC18_10472</name>
</gene>
<comment type="caution">
    <text evidence="2">The sequence shown here is derived from an EMBL/GenBank/DDBJ whole genome shotgun (WGS) entry which is preliminary data.</text>
</comment>
<dbReference type="AlphaFoldDB" id="A0A4R3MPL9"/>
<accession>A0A4R3MPL9</accession>
<organism evidence="2 3">
    <name type="scientific">Natranaerovirga pectinivora</name>
    <dbReference type="NCBI Taxonomy" id="682400"/>
    <lineage>
        <taxon>Bacteria</taxon>
        <taxon>Bacillati</taxon>
        <taxon>Bacillota</taxon>
        <taxon>Clostridia</taxon>
        <taxon>Lachnospirales</taxon>
        <taxon>Natranaerovirgaceae</taxon>
        <taxon>Natranaerovirga</taxon>
    </lineage>
</organism>
<evidence type="ECO:0000313" key="2">
    <source>
        <dbReference type="EMBL" id="TCT14922.1"/>
    </source>
</evidence>
<evidence type="ECO:0000259" key="1">
    <source>
        <dbReference type="Pfam" id="PF10105"/>
    </source>
</evidence>
<reference evidence="2 3" key="1">
    <citation type="submission" date="2019-03" db="EMBL/GenBank/DDBJ databases">
        <title>Genomic Encyclopedia of Type Strains, Phase IV (KMG-IV): sequencing the most valuable type-strain genomes for metagenomic binning, comparative biology and taxonomic classification.</title>
        <authorList>
            <person name="Goeker M."/>
        </authorList>
    </citation>
    <scope>NUCLEOTIDE SEQUENCE [LARGE SCALE GENOMIC DNA]</scope>
    <source>
        <strain evidence="2 3">DSM 24629</strain>
    </source>
</reference>
<protein>
    <submittedName>
        <fullName evidence="2">Radical SAM-linked protein</fullName>
    </submittedName>
</protein>
<name>A0A4R3MPL9_9FIRM</name>
<proteinExistence type="predicted"/>
<dbReference type="NCBIfam" id="TIGR03936">
    <property type="entry name" value="sam_1_link_chp"/>
    <property type="match status" value="1"/>
</dbReference>
<dbReference type="Pfam" id="PF10105">
    <property type="entry name" value="DUF2344"/>
    <property type="match status" value="1"/>
</dbReference>
<dbReference type="RefSeq" id="WP_132251765.1">
    <property type="nucleotide sequence ID" value="NZ_SMAL01000004.1"/>
</dbReference>
<dbReference type="Proteomes" id="UP000294902">
    <property type="component" value="Unassembled WGS sequence"/>
</dbReference>
<evidence type="ECO:0000313" key="3">
    <source>
        <dbReference type="Proteomes" id="UP000294902"/>
    </source>
</evidence>